<dbReference type="RefSeq" id="WP_095999280.1">
    <property type="nucleotide sequence ID" value="NZ_NSLI01000005.1"/>
</dbReference>
<reference evidence="7" key="1">
    <citation type="submission" date="2017-09" db="EMBL/GenBank/DDBJ databases">
        <authorList>
            <person name="Feng G."/>
            <person name="Zhu H."/>
        </authorList>
    </citation>
    <scope>NUCLEOTIDE SEQUENCE [LARGE SCALE GENOMIC DNA]</scope>
    <source>
        <strain evidence="7">1PNM-20</strain>
    </source>
</reference>
<dbReference type="GO" id="GO:0016042">
    <property type="term" value="P:lipid catabolic process"/>
    <property type="evidence" value="ECO:0007669"/>
    <property type="project" value="UniProtKB-UniRule"/>
</dbReference>
<keyword evidence="2 4" id="KW-0442">Lipid degradation</keyword>
<dbReference type="InterPro" id="IPR016035">
    <property type="entry name" value="Acyl_Trfase/lysoPLipase"/>
</dbReference>
<dbReference type="PANTHER" id="PTHR14226">
    <property type="entry name" value="NEUROPATHY TARGET ESTERASE/SWISS CHEESE D.MELANOGASTER"/>
    <property type="match status" value="1"/>
</dbReference>
<dbReference type="InterPro" id="IPR050301">
    <property type="entry name" value="NTE"/>
</dbReference>
<organism evidence="6 7">
    <name type="scientific">Sphingomonas lenta</name>
    <dbReference type="NCBI Taxonomy" id="1141887"/>
    <lineage>
        <taxon>Bacteria</taxon>
        <taxon>Pseudomonadati</taxon>
        <taxon>Pseudomonadota</taxon>
        <taxon>Alphaproteobacteria</taxon>
        <taxon>Sphingomonadales</taxon>
        <taxon>Sphingomonadaceae</taxon>
        <taxon>Sphingomonas</taxon>
    </lineage>
</organism>
<dbReference type="AlphaFoldDB" id="A0A2A2SBG3"/>
<feature type="short sequence motif" description="GXSXG" evidence="4">
    <location>
        <begin position="42"/>
        <end position="46"/>
    </location>
</feature>
<dbReference type="Pfam" id="PF01734">
    <property type="entry name" value="Patatin"/>
    <property type="match status" value="1"/>
</dbReference>
<dbReference type="EMBL" id="NSLI01000005">
    <property type="protein sequence ID" value="PAX06535.1"/>
    <property type="molecule type" value="Genomic_DNA"/>
</dbReference>
<evidence type="ECO:0000259" key="5">
    <source>
        <dbReference type="PROSITE" id="PS51635"/>
    </source>
</evidence>
<gene>
    <name evidence="6" type="ORF">CKY28_15380</name>
</gene>
<evidence type="ECO:0000256" key="1">
    <source>
        <dbReference type="ARBA" id="ARBA00022801"/>
    </source>
</evidence>
<dbReference type="SUPFAM" id="SSF52151">
    <property type="entry name" value="FabD/lysophospholipase-like"/>
    <property type="match status" value="1"/>
</dbReference>
<dbReference type="Gene3D" id="3.40.1090.10">
    <property type="entry name" value="Cytosolic phospholipase A2 catalytic domain"/>
    <property type="match status" value="1"/>
</dbReference>
<feature type="short sequence motif" description="DGA/G" evidence="4">
    <location>
        <begin position="165"/>
        <end position="167"/>
    </location>
</feature>
<keyword evidence="1 4" id="KW-0378">Hydrolase</keyword>
<comment type="caution">
    <text evidence="6">The sequence shown here is derived from an EMBL/GenBank/DDBJ whole genome shotgun (WGS) entry which is preliminary data.</text>
</comment>
<feature type="active site" description="Nucleophile" evidence="4">
    <location>
        <position position="44"/>
    </location>
</feature>
<sequence>MAHGDGIGIAAALSGGGSKGAFQVGVLAELEDIGVRVDAFAGVSTGAIQAMAGAMEAVPQLVADWSSIRRNRDIHFRRLLPIVSKYNSDALLERIRRFANANGPVKRPLRVGVVSLQSGEFRLIDGLGMEPDQLARWVYASCMVPVEYAPVERERYVRDTTQWVDGGARTVTPLAVAAAFEPRGVLMIRAHPTPTVAYDGRRFGTILDIGKRAIDVLQSEVSLNDMAGLELGNAFHAMRERIESGLASCGAPPDVAEMMRCELDRLADDFGLVRVFPIRPEHEYSATNNYHPIDIAAAIEAGRRTVDAQRAAILDFVRTCGRTVDRPTPREKAA</sequence>
<protein>
    <recommendedName>
        <fullName evidence="5">PNPLA domain-containing protein</fullName>
    </recommendedName>
</protein>
<accession>A0A2A2SBG3</accession>
<evidence type="ECO:0000256" key="3">
    <source>
        <dbReference type="ARBA" id="ARBA00023098"/>
    </source>
</evidence>
<feature type="domain" description="PNPLA" evidence="5">
    <location>
        <begin position="11"/>
        <end position="178"/>
    </location>
</feature>
<proteinExistence type="predicted"/>
<dbReference type="PANTHER" id="PTHR14226:SF57">
    <property type="entry name" value="BLR7027 PROTEIN"/>
    <property type="match status" value="1"/>
</dbReference>
<dbReference type="InterPro" id="IPR002641">
    <property type="entry name" value="PNPLA_dom"/>
</dbReference>
<dbReference type="GO" id="GO:0016787">
    <property type="term" value="F:hydrolase activity"/>
    <property type="evidence" value="ECO:0007669"/>
    <property type="project" value="UniProtKB-UniRule"/>
</dbReference>
<dbReference type="OrthoDB" id="9807112at2"/>
<evidence type="ECO:0000313" key="6">
    <source>
        <dbReference type="EMBL" id="PAX06535.1"/>
    </source>
</evidence>
<evidence type="ECO:0000256" key="2">
    <source>
        <dbReference type="ARBA" id="ARBA00022963"/>
    </source>
</evidence>
<evidence type="ECO:0000256" key="4">
    <source>
        <dbReference type="PROSITE-ProRule" id="PRU01161"/>
    </source>
</evidence>
<keyword evidence="7" id="KW-1185">Reference proteome</keyword>
<feature type="active site" description="Proton acceptor" evidence="4">
    <location>
        <position position="165"/>
    </location>
</feature>
<dbReference type="PROSITE" id="PS51635">
    <property type="entry name" value="PNPLA"/>
    <property type="match status" value="1"/>
</dbReference>
<evidence type="ECO:0000313" key="7">
    <source>
        <dbReference type="Proteomes" id="UP000218151"/>
    </source>
</evidence>
<feature type="short sequence motif" description="GXGXXG" evidence="4">
    <location>
        <begin position="15"/>
        <end position="20"/>
    </location>
</feature>
<name>A0A2A2SBG3_9SPHN</name>
<keyword evidence="3 4" id="KW-0443">Lipid metabolism</keyword>
<dbReference type="Proteomes" id="UP000218151">
    <property type="component" value="Unassembled WGS sequence"/>
</dbReference>